<evidence type="ECO:0000259" key="10">
    <source>
        <dbReference type="Pfam" id="PF12705"/>
    </source>
</evidence>
<evidence type="ECO:0000256" key="1">
    <source>
        <dbReference type="ARBA" id="ARBA00022722"/>
    </source>
</evidence>
<keyword evidence="7" id="KW-0067">ATP-binding</keyword>
<evidence type="ECO:0000256" key="9">
    <source>
        <dbReference type="ARBA" id="ARBA00023204"/>
    </source>
</evidence>
<dbReference type="InterPro" id="IPR011335">
    <property type="entry name" value="Restrct_endonuc-II-like"/>
</dbReference>
<dbReference type="AlphaFoldDB" id="A0A645C2F3"/>
<evidence type="ECO:0000256" key="8">
    <source>
        <dbReference type="ARBA" id="ARBA00023125"/>
    </source>
</evidence>
<evidence type="ECO:0000256" key="3">
    <source>
        <dbReference type="ARBA" id="ARBA00022763"/>
    </source>
</evidence>
<evidence type="ECO:0000256" key="7">
    <source>
        <dbReference type="ARBA" id="ARBA00022840"/>
    </source>
</evidence>
<protein>
    <submittedName>
        <fullName evidence="12">ATP-dependent helicase/nuclease subunit A</fullName>
        <ecNumber evidence="12">3.1.-.-</ecNumber>
    </submittedName>
</protein>
<sequence length="389" mass="43525">MTADVVRILTIHKSKGLEFPVVFVAGMGKPFNRMDVSNSLQLHAKFGMALRYIDREGVQRVKRDTIARVILSQRVKREQQAEEMRVLYVAMTRARRKLILTACVNKPEEKLASSPRLPTAWQAIRCSSPVKWLMMGAHRHLSITIQERGGLLGGTMPDAAREIPPFDPVVLEAIEAKLNWTYAHAEAAQIRAKAAVSRVVKGEDALPMFARPAFLAKETDAVFVGTATHAAMQFLPLVRSLDDASARAFLSLLTEQGRITLEQAEAADSSAIAWFSQDALFARMRRAERVERELPFSYPMDAMQLYGIAAEETVLLQGVLDACFLEDGEWVIVDYKTDRVRPNESAEQVAERHAEQLRLYALALESLTGRRVKELYVVLLTHRAAVKVG</sequence>
<keyword evidence="4 12" id="KW-0378">Hydrolase</keyword>
<accession>A0A645C2F3</accession>
<proteinExistence type="predicted"/>
<feature type="domain" description="UvrD-like helicase C-terminal" evidence="11">
    <location>
        <begin position="4"/>
        <end position="103"/>
    </location>
</feature>
<keyword evidence="6" id="KW-0269">Exonuclease</keyword>
<dbReference type="GO" id="GO:0005524">
    <property type="term" value="F:ATP binding"/>
    <property type="evidence" value="ECO:0007669"/>
    <property type="project" value="UniProtKB-KW"/>
</dbReference>
<dbReference type="GO" id="GO:0005829">
    <property type="term" value="C:cytosol"/>
    <property type="evidence" value="ECO:0007669"/>
    <property type="project" value="TreeGrafter"/>
</dbReference>
<evidence type="ECO:0000256" key="4">
    <source>
        <dbReference type="ARBA" id="ARBA00022801"/>
    </source>
</evidence>
<dbReference type="Gene3D" id="3.40.50.300">
    <property type="entry name" value="P-loop containing nucleotide triphosphate hydrolases"/>
    <property type="match status" value="1"/>
</dbReference>
<dbReference type="SUPFAM" id="SSF52980">
    <property type="entry name" value="Restriction endonuclease-like"/>
    <property type="match status" value="1"/>
</dbReference>
<dbReference type="InterPro" id="IPR038726">
    <property type="entry name" value="PDDEXK_AddAB-type"/>
</dbReference>
<keyword evidence="8" id="KW-0238">DNA-binding</keyword>
<keyword evidence="5 12" id="KW-0347">Helicase</keyword>
<dbReference type="InterPro" id="IPR000212">
    <property type="entry name" value="DNA_helicase_UvrD/REP"/>
</dbReference>
<name>A0A645C2F3_9ZZZZ</name>
<keyword evidence="3" id="KW-0227">DNA damage</keyword>
<reference evidence="12" key="1">
    <citation type="submission" date="2019-08" db="EMBL/GenBank/DDBJ databases">
        <authorList>
            <person name="Kucharzyk K."/>
            <person name="Murdoch R.W."/>
            <person name="Higgins S."/>
            <person name="Loffler F."/>
        </authorList>
    </citation>
    <scope>NUCLEOTIDE SEQUENCE</scope>
</reference>
<dbReference type="SUPFAM" id="SSF52540">
    <property type="entry name" value="P-loop containing nucleoside triphosphate hydrolases"/>
    <property type="match status" value="1"/>
</dbReference>
<dbReference type="PANTHER" id="PTHR11070:SF48">
    <property type="entry name" value="ATP-DEPENDENT HELICASE_NUCLEASE SUBUNIT A"/>
    <property type="match status" value="1"/>
</dbReference>
<dbReference type="EC" id="3.1.-.-" evidence="12"/>
<dbReference type="EMBL" id="VSSQ01024353">
    <property type="protein sequence ID" value="MPM71822.1"/>
    <property type="molecule type" value="Genomic_DNA"/>
</dbReference>
<gene>
    <name evidence="12" type="primary">addA_26</name>
    <name evidence="12" type="ORF">SDC9_118793</name>
</gene>
<keyword evidence="2" id="KW-0547">Nucleotide-binding</keyword>
<dbReference type="GO" id="GO:0004527">
    <property type="term" value="F:exonuclease activity"/>
    <property type="evidence" value="ECO:0007669"/>
    <property type="project" value="UniProtKB-KW"/>
</dbReference>
<dbReference type="Gene3D" id="3.90.320.10">
    <property type="match status" value="1"/>
</dbReference>
<dbReference type="InterPro" id="IPR011604">
    <property type="entry name" value="PDDEXK-like_dom_sf"/>
</dbReference>
<evidence type="ECO:0000313" key="12">
    <source>
        <dbReference type="EMBL" id="MPM71822.1"/>
    </source>
</evidence>
<evidence type="ECO:0000259" key="11">
    <source>
        <dbReference type="Pfam" id="PF13361"/>
    </source>
</evidence>
<organism evidence="12">
    <name type="scientific">bioreactor metagenome</name>
    <dbReference type="NCBI Taxonomy" id="1076179"/>
    <lineage>
        <taxon>unclassified sequences</taxon>
        <taxon>metagenomes</taxon>
        <taxon>ecological metagenomes</taxon>
    </lineage>
</organism>
<dbReference type="PANTHER" id="PTHR11070">
    <property type="entry name" value="UVRD / RECB / PCRA DNA HELICASE FAMILY MEMBER"/>
    <property type="match status" value="1"/>
</dbReference>
<dbReference type="InterPro" id="IPR014017">
    <property type="entry name" value="DNA_helicase_UvrD-like_C"/>
</dbReference>
<comment type="caution">
    <text evidence="12">The sequence shown here is derived from an EMBL/GenBank/DDBJ whole genome shotgun (WGS) entry which is preliminary data.</text>
</comment>
<keyword evidence="9" id="KW-0234">DNA repair</keyword>
<dbReference type="Pfam" id="PF12705">
    <property type="entry name" value="PDDEXK_1"/>
    <property type="match status" value="1"/>
</dbReference>
<evidence type="ECO:0000256" key="5">
    <source>
        <dbReference type="ARBA" id="ARBA00022806"/>
    </source>
</evidence>
<evidence type="ECO:0000256" key="6">
    <source>
        <dbReference type="ARBA" id="ARBA00022839"/>
    </source>
</evidence>
<feature type="domain" description="PD-(D/E)XK endonuclease-like" evidence="10">
    <location>
        <begin position="218"/>
        <end position="379"/>
    </location>
</feature>
<dbReference type="GO" id="GO:0043138">
    <property type="term" value="F:3'-5' DNA helicase activity"/>
    <property type="evidence" value="ECO:0007669"/>
    <property type="project" value="TreeGrafter"/>
</dbReference>
<dbReference type="InterPro" id="IPR027417">
    <property type="entry name" value="P-loop_NTPase"/>
</dbReference>
<dbReference type="GO" id="GO:0003677">
    <property type="term" value="F:DNA binding"/>
    <property type="evidence" value="ECO:0007669"/>
    <property type="project" value="UniProtKB-KW"/>
</dbReference>
<evidence type="ECO:0000256" key="2">
    <source>
        <dbReference type="ARBA" id="ARBA00022741"/>
    </source>
</evidence>
<dbReference type="GO" id="GO:0000725">
    <property type="term" value="P:recombinational repair"/>
    <property type="evidence" value="ECO:0007669"/>
    <property type="project" value="TreeGrafter"/>
</dbReference>
<dbReference type="Pfam" id="PF13361">
    <property type="entry name" value="UvrD_C"/>
    <property type="match status" value="1"/>
</dbReference>
<keyword evidence="1" id="KW-0540">Nuclease</keyword>
<dbReference type="GO" id="GO:0033202">
    <property type="term" value="C:DNA helicase complex"/>
    <property type="evidence" value="ECO:0007669"/>
    <property type="project" value="TreeGrafter"/>
</dbReference>